<accession>A0A9J5X8R3</accession>
<proteinExistence type="predicted"/>
<organism evidence="1 2">
    <name type="scientific">Solanum commersonii</name>
    <name type="common">Commerson's wild potato</name>
    <name type="synonym">Commerson's nightshade</name>
    <dbReference type="NCBI Taxonomy" id="4109"/>
    <lineage>
        <taxon>Eukaryota</taxon>
        <taxon>Viridiplantae</taxon>
        <taxon>Streptophyta</taxon>
        <taxon>Embryophyta</taxon>
        <taxon>Tracheophyta</taxon>
        <taxon>Spermatophyta</taxon>
        <taxon>Magnoliopsida</taxon>
        <taxon>eudicotyledons</taxon>
        <taxon>Gunneridae</taxon>
        <taxon>Pentapetalae</taxon>
        <taxon>asterids</taxon>
        <taxon>lamiids</taxon>
        <taxon>Solanales</taxon>
        <taxon>Solanaceae</taxon>
        <taxon>Solanoideae</taxon>
        <taxon>Solaneae</taxon>
        <taxon>Solanum</taxon>
    </lineage>
</organism>
<protein>
    <recommendedName>
        <fullName evidence="3">DC1 domain-containing protein</fullName>
    </recommendedName>
</protein>
<dbReference type="EMBL" id="JACXVP010000010">
    <property type="protein sequence ID" value="KAG5583628.1"/>
    <property type="molecule type" value="Genomic_DNA"/>
</dbReference>
<gene>
    <name evidence="1" type="ORF">H5410_054255</name>
</gene>
<evidence type="ECO:0008006" key="3">
    <source>
        <dbReference type="Google" id="ProtNLM"/>
    </source>
</evidence>
<evidence type="ECO:0000313" key="1">
    <source>
        <dbReference type="EMBL" id="KAG5583628.1"/>
    </source>
</evidence>
<evidence type="ECO:0000313" key="2">
    <source>
        <dbReference type="Proteomes" id="UP000824120"/>
    </source>
</evidence>
<sequence length="219" mass="24956">MFVIVKSVCMDEVEACILGSIRPTLLYETEFWSVKDAHVHVAKRRAVIANESVSLANVSDRPPPRDVVLNHFSHRHPLLQLHLRESEGIKCSFCNIIISGWTYACEKHCDYYLGPWPGSLCLTLEDNVSYELFFSLPFNHGKAEIDCNNCSDVVEIKDGLFYYNRERHEALHVICALREESGFDDDKMDIMLYVCALSDASKKKRRNMHTSVLGSAVIN</sequence>
<reference evidence="1 2" key="1">
    <citation type="submission" date="2020-09" db="EMBL/GenBank/DDBJ databases">
        <title>De no assembly of potato wild relative species, Solanum commersonii.</title>
        <authorList>
            <person name="Cho K."/>
        </authorList>
    </citation>
    <scope>NUCLEOTIDE SEQUENCE [LARGE SCALE GENOMIC DNA]</scope>
    <source>
        <strain evidence="1">LZ3.2</strain>
        <tissue evidence="1">Leaf</tissue>
    </source>
</reference>
<comment type="caution">
    <text evidence="1">The sequence shown here is derived from an EMBL/GenBank/DDBJ whole genome shotgun (WGS) entry which is preliminary data.</text>
</comment>
<keyword evidence="2" id="KW-1185">Reference proteome</keyword>
<dbReference type="AlphaFoldDB" id="A0A9J5X8R3"/>
<dbReference type="Proteomes" id="UP000824120">
    <property type="component" value="Chromosome 10"/>
</dbReference>
<name>A0A9J5X8R3_SOLCO</name>
<dbReference type="OrthoDB" id="1877533at2759"/>
<dbReference type="InterPro" id="IPR046349">
    <property type="entry name" value="C1-like_sf"/>
</dbReference>
<dbReference type="SUPFAM" id="SSF57889">
    <property type="entry name" value="Cysteine-rich domain"/>
    <property type="match status" value="1"/>
</dbReference>